<comment type="caution">
    <text evidence="3">The sequence shown here is derived from an EMBL/GenBank/DDBJ whole genome shotgun (WGS) entry which is preliminary data.</text>
</comment>
<organism evidence="3 4">
    <name type="scientific">Marinobacter nanhaiticus D15-8W</name>
    <dbReference type="NCBI Taxonomy" id="626887"/>
    <lineage>
        <taxon>Bacteria</taxon>
        <taxon>Pseudomonadati</taxon>
        <taxon>Pseudomonadota</taxon>
        <taxon>Gammaproteobacteria</taxon>
        <taxon>Pseudomonadales</taxon>
        <taxon>Marinobacteraceae</taxon>
        <taxon>Marinobacter</taxon>
    </lineage>
</organism>
<name>N6W6A0_9GAMM</name>
<evidence type="ECO:0000256" key="1">
    <source>
        <dbReference type="SAM" id="SignalP"/>
    </source>
</evidence>
<dbReference type="InterPro" id="IPR005644">
    <property type="entry name" value="NolW-like"/>
</dbReference>
<keyword evidence="1" id="KW-0732">Signal</keyword>
<dbReference type="OrthoDB" id="6359753at2"/>
<gene>
    <name evidence="3" type="ORF">J057_10296</name>
</gene>
<reference evidence="3 4" key="1">
    <citation type="journal article" date="2013" name="Genome Announc.">
        <title>Genome Sequence of the Polycyclic Aromatic Hydrocarbon-Degrading Bacterium Strain Marinobacter nanhaiticus D15-8WT.</title>
        <authorList>
            <person name="Cui Z."/>
            <person name="Gao W."/>
            <person name="Li Q."/>
            <person name="Xu G."/>
            <person name="Zheng L."/>
        </authorList>
    </citation>
    <scope>NUCLEOTIDE SEQUENCE [LARGE SCALE GENOMIC DNA]</scope>
    <source>
        <strain evidence="3 4">D15-8W</strain>
    </source>
</reference>
<dbReference type="PATRIC" id="fig|626887.3.peg.2064"/>
<dbReference type="Proteomes" id="UP000013165">
    <property type="component" value="Unassembled WGS sequence"/>
</dbReference>
<dbReference type="eggNOG" id="COG4796">
    <property type="taxonomic scope" value="Bacteria"/>
</dbReference>
<dbReference type="AlphaFoldDB" id="N6W6A0"/>
<evidence type="ECO:0000313" key="4">
    <source>
        <dbReference type="Proteomes" id="UP000013165"/>
    </source>
</evidence>
<accession>N6W6A0</accession>
<protein>
    <submittedName>
        <fullName evidence="3">Secretin</fullName>
    </submittedName>
</protein>
<dbReference type="HOGENOM" id="CLU_1048904_0_0_6"/>
<evidence type="ECO:0000259" key="2">
    <source>
        <dbReference type="Pfam" id="PF03958"/>
    </source>
</evidence>
<evidence type="ECO:0000313" key="3">
    <source>
        <dbReference type="EMBL" id="ENO15734.1"/>
    </source>
</evidence>
<feature type="domain" description="NolW-like" evidence="2">
    <location>
        <begin position="33"/>
        <end position="93"/>
    </location>
</feature>
<dbReference type="EMBL" id="APLQ01000011">
    <property type="protein sequence ID" value="ENO15734.1"/>
    <property type="molecule type" value="Genomic_DNA"/>
</dbReference>
<dbReference type="Pfam" id="PF03958">
    <property type="entry name" value="Secretin_N"/>
    <property type="match status" value="1"/>
</dbReference>
<proteinExistence type="predicted"/>
<dbReference type="RefSeq" id="WP_004580025.1">
    <property type="nucleotide sequence ID" value="NZ_AP028878.1"/>
</dbReference>
<keyword evidence="4" id="KW-1185">Reference proteome</keyword>
<feature type="chain" id="PRO_5004126960" evidence="1">
    <location>
        <begin position="30"/>
        <end position="265"/>
    </location>
</feature>
<feature type="signal peptide" evidence="1">
    <location>
        <begin position="1"/>
        <end position="29"/>
    </location>
</feature>
<dbReference type="STRING" id="626887.J057_10296"/>
<sequence length="265" mass="28523">MFRKGLKSGAISHGLLTLAFLLMAQVALAASEVRTFALSQRPAQDVAAQLQQLYPNDELRITTQGQRLTVRAEPRILTEVEELIGTMDVAPAQLQITVRSGGNGSVNRQGGGVSINNGTVSIQGESKVTTTRRNQLQTLVVQDGQSAHIKSGQVRALPIAIQGGLNPAAIVEQVDISGGFVITPQVISDQQVELQIMAFDNVPQDNMPAGYETEAVMTLRRVQPGEWVTLGATETRNASSQSGITYEIGSNRQRSQSFDVKVEVM</sequence>